<dbReference type="Pfam" id="PF13809">
    <property type="entry name" value="Tubulin_2"/>
    <property type="match status" value="1"/>
</dbReference>
<sequence>MIDLSGNERQFRGINRSICIGLGGTGRDVLMRMRRLIVDRYGDLNRLPIVSFVYVDTDKAASQVSGLRTGSTYHGVDISFRDAEKVSATMSSPDVTNFVQELERRSIHDRQGPYDHIGIWFPPQLLKNIKAVEEGAKGIRPVGRLAFFHNYQKIQTAIDSAERRTRGHDANLLKSGLRVEPGLNIFIVGSLCGGTGSGMFLDVAYSLRKIYGDSGAQIVGYLVISPQIYGNTPNMSANTYGALKELNYYTTPSTKFEACYDIQNLTIVQEERPPFDYAYLVSHQTNGEYSILDQSKLCNVIAHKIALDFSGELAPVVKGMRDNFLQHLIQWDNHPRPNVQRYLTFGLAATYFPRDVIVQIALTRISLDLVTFWLNGQGQSADPQRLLEQFLIQYRWHTDLNQREGLIARIGEAVQESNKNFSSTINTWRSKLERAIDDCKSKDDRFAIRQQLAREFREQFRKVQPGETESTRGIWLTRIQQIRPQILEQLSQDINLFVSNLLTPREPNFSIRNARSWVDALQTDLSIDARKFQEKIANLGGMRRPESLERKWRDIEQVIEDIEKKFISLGKNNQVQSELKRTVREVADLSKHNFELAVLQEALQITNDLQKYVQDLSTQLSAFSSLANNLKTTYEKTESELKQLNFDEMSGEAIFDSEDIDGCYNILLPQTEFKPQLVLVSEGIIEPSGQQESLFWLLNRDDSYGSNLRSRITQEQLQKQIDLTVDSVFGSRSTSIVKSVIKRLMQKYSPLERATRLGQIMQEAEPLLRINQSDPYFHNTSAKSSKLVGFKDTDESEVKQFKAILNRDLGLAESVLKPTQAEDEILIVNEYAGFPLRLINSIEQMRNAYTREKNSVGAFLHNDYRLQFPDIIPPDAQTMEELEDIFYPCLALEIVHKSAESQQLEFAYYDRLRDSYNQAALSHIWNQALEELVNRPDMIAALKTSLDEAIAKILSQPDAWQNKYLPQLREFVAYVDTLPESDANYPYKSAVVGVLATGDVPEKEGAINRFRRHIEAELKNSQTQTNKASKRLISAELVVDSMPHPSDNRAKRRTELERLKQDLEDGLMTEEEFERLRQDIFTQYPL</sequence>
<organism evidence="1 2">
    <name type="scientific">Merismopedia glauca CCAP 1448/3</name>
    <dbReference type="NCBI Taxonomy" id="1296344"/>
    <lineage>
        <taxon>Bacteria</taxon>
        <taxon>Bacillati</taxon>
        <taxon>Cyanobacteriota</taxon>
        <taxon>Cyanophyceae</taxon>
        <taxon>Synechococcales</taxon>
        <taxon>Merismopediaceae</taxon>
        <taxon>Merismopedia</taxon>
    </lineage>
</organism>
<reference evidence="1 2" key="1">
    <citation type="submission" date="2018-02" db="EMBL/GenBank/DDBJ databases">
        <authorList>
            <person name="Cohen D.B."/>
            <person name="Kent A.D."/>
        </authorList>
    </citation>
    <scope>NUCLEOTIDE SEQUENCE [LARGE SCALE GENOMIC DNA]</scope>
    <source>
        <strain evidence="1 2">CCAP 1448/3</strain>
    </source>
</reference>
<name>A0A2T1BYZ8_9CYAN</name>
<reference evidence="1 2" key="2">
    <citation type="submission" date="2018-03" db="EMBL/GenBank/DDBJ databases">
        <title>The ancient ancestry and fast evolution of plastids.</title>
        <authorList>
            <person name="Moore K.R."/>
            <person name="Magnabosco C."/>
            <person name="Momper L."/>
            <person name="Gold D.A."/>
            <person name="Bosak T."/>
            <person name="Fournier G.P."/>
        </authorList>
    </citation>
    <scope>NUCLEOTIDE SEQUENCE [LARGE SCALE GENOMIC DNA]</scope>
    <source>
        <strain evidence="1 2">CCAP 1448/3</strain>
    </source>
</reference>
<evidence type="ECO:0008006" key="3">
    <source>
        <dbReference type="Google" id="ProtNLM"/>
    </source>
</evidence>
<dbReference type="InterPro" id="IPR036525">
    <property type="entry name" value="Tubulin/FtsZ_GTPase_sf"/>
</dbReference>
<evidence type="ECO:0000313" key="2">
    <source>
        <dbReference type="Proteomes" id="UP000238762"/>
    </source>
</evidence>
<dbReference type="Gene3D" id="3.40.50.1440">
    <property type="entry name" value="Tubulin/FtsZ, GTPase domain"/>
    <property type="match status" value="1"/>
</dbReference>
<evidence type="ECO:0000313" key="1">
    <source>
        <dbReference type="EMBL" id="PSB01241.1"/>
    </source>
</evidence>
<dbReference type="SUPFAM" id="SSF52490">
    <property type="entry name" value="Tubulin nucleotide-binding domain-like"/>
    <property type="match status" value="1"/>
</dbReference>
<dbReference type="AlphaFoldDB" id="A0A2T1BYZ8"/>
<dbReference type="OrthoDB" id="3400278at2"/>
<protein>
    <recommendedName>
        <fullName evidence="3">Tubulin-like protein</fullName>
    </recommendedName>
</protein>
<keyword evidence="2" id="KW-1185">Reference proteome</keyword>
<proteinExistence type="predicted"/>
<dbReference type="RefSeq" id="WP_106290423.1">
    <property type="nucleotide sequence ID" value="NZ_CAWNTC010000153.1"/>
</dbReference>
<dbReference type="InterPro" id="IPR025904">
    <property type="entry name" value="Tubulin-like"/>
</dbReference>
<dbReference type="Proteomes" id="UP000238762">
    <property type="component" value="Unassembled WGS sequence"/>
</dbReference>
<accession>A0A2T1BYZ8</accession>
<gene>
    <name evidence="1" type="ORF">C7B64_19320</name>
</gene>
<comment type="caution">
    <text evidence="1">The sequence shown here is derived from an EMBL/GenBank/DDBJ whole genome shotgun (WGS) entry which is preliminary data.</text>
</comment>
<dbReference type="EMBL" id="PVWJ01000120">
    <property type="protein sequence ID" value="PSB01241.1"/>
    <property type="molecule type" value="Genomic_DNA"/>
</dbReference>